<evidence type="ECO:0000313" key="8">
    <source>
        <dbReference type="Proteomes" id="UP000054921"/>
    </source>
</evidence>
<dbReference type="Gene3D" id="3.30.470.20">
    <property type="entry name" value="ATP-grasp fold, B domain"/>
    <property type="match status" value="1"/>
</dbReference>
<sequence length="366" mass="42137">MDNTVNPKISFIFGGVSVERDLSLRTFHSIYSELQHQVKDTNLYQYVYYVTEGGFVIRKPCDFEKDPDYYMTSKKAPISIIEAFQQIKKNNEYVFSLLYGQFGEDGHIQGLGKIFDIKNSFGSVLSSSLTKSKFHCSKYIESMYPELEPIPMLSIRDASISHIKSKLLLFYNQEIVIKPNSLGTSMFTERMLLNENSIDAAINLIMDILKIDNIALLQKYIPGEEYSCGCIENLGTIEVLPLILVRTRNRFFGRKEKLCKFGVSERIIPQSYNKFTTQIADISKRIFSDLMFENMFRLDFIVSEGKIYFLEVNSLPGLSHASFFPKMLKEINISMSDFIQLTFKNSLNRKNKTSNYNEEMDLRGAA</sequence>
<dbReference type="Pfam" id="PF01820">
    <property type="entry name" value="Dala_Dala_lig_N"/>
    <property type="match status" value="1"/>
</dbReference>
<dbReference type="PANTHER" id="PTHR23132">
    <property type="entry name" value="D-ALANINE--D-ALANINE LIGASE"/>
    <property type="match status" value="1"/>
</dbReference>
<keyword evidence="3" id="KW-0961">Cell wall biogenesis/degradation</keyword>
<keyword evidence="2 6" id="KW-0436">Ligase</keyword>
<dbReference type="SUPFAM" id="SSF52440">
    <property type="entry name" value="PreATP-grasp domain"/>
    <property type="match status" value="1"/>
</dbReference>
<dbReference type="InterPro" id="IPR011761">
    <property type="entry name" value="ATP-grasp"/>
</dbReference>
<comment type="similarity">
    <text evidence="1">Belongs to the D-alanine--D-alanine ligase family.</text>
</comment>
<gene>
    <name evidence="7" type="primary">ddl</name>
    <name evidence="6" type="ORF">Lche_3263</name>
    <name evidence="7" type="ORF">NCTC11976_01214</name>
</gene>
<evidence type="ECO:0000313" key="7">
    <source>
        <dbReference type="EMBL" id="VEB35159.1"/>
    </source>
</evidence>
<dbReference type="PROSITE" id="PS50975">
    <property type="entry name" value="ATP_GRASP"/>
    <property type="match status" value="1"/>
</dbReference>
<feature type="domain" description="ATP-grasp" evidence="5">
    <location>
        <begin position="137"/>
        <end position="344"/>
    </location>
</feature>
<dbReference type="InterPro" id="IPR016185">
    <property type="entry name" value="PreATP-grasp_dom_sf"/>
</dbReference>
<dbReference type="EMBL" id="LR134173">
    <property type="protein sequence ID" value="VEB35159.1"/>
    <property type="molecule type" value="Genomic_DNA"/>
</dbReference>
<dbReference type="RefSeq" id="WP_028381288.1">
    <property type="nucleotide sequence ID" value="NZ_CAAAIT010000004.1"/>
</dbReference>
<dbReference type="AlphaFoldDB" id="A0A0W0S513"/>
<dbReference type="GO" id="GO:0008716">
    <property type="term" value="F:D-alanine-D-alanine ligase activity"/>
    <property type="evidence" value="ECO:0007669"/>
    <property type="project" value="UniProtKB-EC"/>
</dbReference>
<evidence type="ECO:0000256" key="4">
    <source>
        <dbReference type="PROSITE-ProRule" id="PRU00409"/>
    </source>
</evidence>
<dbReference type="EMBL" id="LNXW01000014">
    <property type="protein sequence ID" value="KTC78474.1"/>
    <property type="molecule type" value="Genomic_DNA"/>
</dbReference>
<protein>
    <submittedName>
        <fullName evidence="6">D-alanine--D-alanine ligase</fullName>
        <ecNumber evidence="7">6.3.2.4</ecNumber>
    </submittedName>
</protein>
<dbReference type="PATRIC" id="fig|28084.5.peg.3542"/>
<evidence type="ECO:0000256" key="1">
    <source>
        <dbReference type="ARBA" id="ARBA00010871"/>
    </source>
</evidence>
<dbReference type="Proteomes" id="UP000054921">
    <property type="component" value="Unassembled WGS sequence"/>
</dbReference>
<dbReference type="InterPro" id="IPR011095">
    <property type="entry name" value="Dala_Dala_lig_C"/>
</dbReference>
<dbReference type="OrthoDB" id="9813261at2"/>
<dbReference type="STRING" id="28084.Lche_3263"/>
<dbReference type="PANTHER" id="PTHR23132:SF23">
    <property type="entry name" value="D-ALANINE--D-ALANINE LIGASE B"/>
    <property type="match status" value="1"/>
</dbReference>
<keyword evidence="4" id="KW-0547">Nucleotide-binding</keyword>
<reference evidence="6 8" key="1">
    <citation type="submission" date="2015-11" db="EMBL/GenBank/DDBJ databases">
        <title>Genomic analysis of 38 Legionella species identifies large and diverse effector repertoires.</title>
        <authorList>
            <person name="Burstein D."/>
            <person name="Amaro F."/>
            <person name="Zusman T."/>
            <person name="Lifshitz Z."/>
            <person name="Cohen O."/>
            <person name="Gilbert J.A."/>
            <person name="Pupko T."/>
            <person name="Shuman H.A."/>
            <person name="Segal G."/>
        </authorList>
    </citation>
    <scope>NUCLEOTIDE SEQUENCE [LARGE SCALE GENOMIC DNA]</scope>
    <source>
        <strain evidence="6 8">ORW</strain>
    </source>
</reference>
<proteinExistence type="inferred from homology"/>
<evidence type="ECO:0000259" key="5">
    <source>
        <dbReference type="PROSITE" id="PS50975"/>
    </source>
</evidence>
<dbReference type="Gene3D" id="3.40.50.20">
    <property type="match status" value="1"/>
</dbReference>
<accession>A0A0W0S513</accession>
<evidence type="ECO:0000313" key="6">
    <source>
        <dbReference type="EMBL" id="KTC78474.1"/>
    </source>
</evidence>
<dbReference type="Proteomes" id="UP000277577">
    <property type="component" value="Chromosome"/>
</dbReference>
<reference evidence="7 9" key="2">
    <citation type="submission" date="2018-12" db="EMBL/GenBank/DDBJ databases">
        <authorList>
            <consortium name="Pathogen Informatics"/>
        </authorList>
    </citation>
    <scope>NUCLEOTIDE SEQUENCE [LARGE SCALE GENOMIC DNA]</scope>
    <source>
        <strain evidence="7 9">NCTC11976</strain>
    </source>
</reference>
<name>A0A0W0S513_9GAMM</name>
<dbReference type="EC" id="6.3.2.4" evidence="7"/>
<dbReference type="InterPro" id="IPR011127">
    <property type="entry name" value="Dala_Dala_lig_N"/>
</dbReference>
<dbReference type="GO" id="GO:0005524">
    <property type="term" value="F:ATP binding"/>
    <property type="evidence" value="ECO:0007669"/>
    <property type="project" value="UniProtKB-UniRule"/>
</dbReference>
<evidence type="ECO:0000256" key="2">
    <source>
        <dbReference type="ARBA" id="ARBA00022598"/>
    </source>
</evidence>
<evidence type="ECO:0000256" key="3">
    <source>
        <dbReference type="ARBA" id="ARBA00023316"/>
    </source>
</evidence>
<dbReference type="GO" id="GO:0046872">
    <property type="term" value="F:metal ion binding"/>
    <property type="evidence" value="ECO:0007669"/>
    <property type="project" value="InterPro"/>
</dbReference>
<keyword evidence="9" id="KW-1185">Reference proteome</keyword>
<dbReference type="SUPFAM" id="SSF56059">
    <property type="entry name" value="Glutathione synthetase ATP-binding domain-like"/>
    <property type="match status" value="1"/>
</dbReference>
<organism evidence="6 8">
    <name type="scientific">Legionella cherrii</name>
    <dbReference type="NCBI Taxonomy" id="28084"/>
    <lineage>
        <taxon>Bacteria</taxon>
        <taxon>Pseudomonadati</taxon>
        <taxon>Pseudomonadota</taxon>
        <taxon>Gammaproteobacteria</taxon>
        <taxon>Legionellales</taxon>
        <taxon>Legionellaceae</taxon>
        <taxon>Legionella</taxon>
    </lineage>
</organism>
<evidence type="ECO:0000313" key="9">
    <source>
        <dbReference type="Proteomes" id="UP000277577"/>
    </source>
</evidence>
<dbReference type="GO" id="GO:0071555">
    <property type="term" value="P:cell wall organization"/>
    <property type="evidence" value="ECO:0007669"/>
    <property type="project" value="UniProtKB-KW"/>
</dbReference>
<dbReference type="Pfam" id="PF07478">
    <property type="entry name" value="Dala_Dala_lig_C"/>
    <property type="match status" value="1"/>
</dbReference>
<keyword evidence="4" id="KW-0067">ATP-binding</keyword>